<feature type="domain" description="BPL/LPL catalytic" evidence="8">
    <location>
        <begin position="1"/>
        <end position="71"/>
    </location>
</feature>
<dbReference type="Gene3D" id="3.30.390.50">
    <property type="entry name" value="CO dehydrogenase flavoprotein, C-terminal domain"/>
    <property type="match status" value="1"/>
</dbReference>
<dbReference type="GO" id="GO:0017118">
    <property type="term" value="F:lipoyltransferase activity"/>
    <property type="evidence" value="ECO:0007669"/>
    <property type="project" value="TreeGrafter"/>
</dbReference>
<evidence type="ECO:0000256" key="7">
    <source>
        <dbReference type="ARBA" id="ARBA00048037"/>
    </source>
</evidence>
<evidence type="ECO:0000256" key="1">
    <source>
        <dbReference type="ARBA" id="ARBA00005085"/>
    </source>
</evidence>
<dbReference type="InterPro" id="IPR004143">
    <property type="entry name" value="BPL_LPL_catalytic"/>
</dbReference>
<evidence type="ECO:0000256" key="6">
    <source>
        <dbReference type="ARBA" id="ARBA00022840"/>
    </source>
</evidence>
<comment type="pathway">
    <text evidence="1">Protein modification; protein lipoylation via exogenous pathway; protein N(6)-(lipoyl)lysine from lipoate: step 2/2.</text>
</comment>
<dbReference type="GO" id="GO:0005524">
    <property type="term" value="F:ATP binding"/>
    <property type="evidence" value="ECO:0007669"/>
    <property type="project" value="UniProtKB-KW"/>
</dbReference>
<name>A0A645DMD6_9ZZZZ</name>
<dbReference type="AlphaFoldDB" id="A0A645DMD6"/>
<evidence type="ECO:0000256" key="4">
    <source>
        <dbReference type="ARBA" id="ARBA00022598"/>
    </source>
</evidence>
<dbReference type="InterPro" id="IPR019491">
    <property type="entry name" value="Lipoate_protein_ligase_C"/>
</dbReference>
<dbReference type="Gene3D" id="3.30.930.10">
    <property type="entry name" value="Bira Bifunctional Protein, Domain 2"/>
    <property type="match status" value="1"/>
</dbReference>
<evidence type="ECO:0000313" key="9">
    <source>
        <dbReference type="EMBL" id="MPM90248.1"/>
    </source>
</evidence>
<dbReference type="UniPathway" id="UPA00537">
    <property type="reaction ID" value="UER00594"/>
</dbReference>
<gene>
    <name evidence="9" type="primary">lplJ_17</name>
    <name evidence="9" type="ORF">SDC9_137369</name>
</gene>
<comment type="catalytic activity">
    <reaction evidence="7">
        <text>L-lysyl-[lipoyl-carrier protein] + (R)-lipoate + ATP = N(6)-[(R)-lipoyl]-L-lysyl-[lipoyl-carrier protein] + AMP + diphosphate + H(+)</text>
        <dbReference type="Rhea" id="RHEA:49288"/>
        <dbReference type="Rhea" id="RHEA-COMP:10500"/>
        <dbReference type="Rhea" id="RHEA-COMP:10502"/>
        <dbReference type="ChEBI" id="CHEBI:15378"/>
        <dbReference type="ChEBI" id="CHEBI:29969"/>
        <dbReference type="ChEBI" id="CHEBI:30616"/>
        <dbReference type="ChEBI" id="CHEBI:33019"/>
        <dbReference type="ChEBI" id="CHEBI:83088"/>
        <dbReference type="ChEBI" id="CHEBI:83099"/>
        <dbReference type="ChEBI" id="CHEBI:456215"/>
        <dbReference type="EC" id="6.3.1.20"/>
    </reaction>
</comment>
<organism evidence="9">
    <name type="scientific">bioreactor metagenome</name>
    <dbReference type="NCBI Taxonomy" id="1076179"/>
    <lineage>
        <taxon>unclassified sequences</taxon>
        <taxon>metagenomes</taxon>
        <taxon>ecological metagenomes</taxon>
    </lineage>
</organism>
<evidence type="ECO:0000256" key="3">
    <source>
        <dbReference type="ARBA" id="ARBA00012367"/>
    </source>
</evidence>
<comment type="pathway">
    <text evidence="2">Protein modification; protein lipoylation via exogenous pathway; protein N(6)-(lipoyl)lysine from lipoate: step 1/2.</text>
</comment>
<dbReference type="PANTHER" id="PTHR12561">
    <property type="entry name" value="LIPOATE-PROTEIN LIGASE"/>
    <property type="match status" value="1"/>
</dbReference>
<dbReference type="PROSITE" id="PS51733">
    <property type="entry name" value="BPL_LPL_CATALYTIC"/>
    <property type="match status" value="1"/>
</dbReference>
<dbReference type="GO" id="GO:0005737">
    <property type="term" value="C:cytoplasm"/>
    <property type="evidence" value="ECO:0007669"/>
    <property type="project" value="TreeGrafter"/>
</dbReference>
<dbReference type="EC" id="6.3.1.20" evidence="3"/>
<comment type="caution">
    <text evidence="9">The sequence shown here is derived from an EMBL/GenBank/DDBJ whole genome shotgun (WGS) entry which is preliminary data.</text>
</comment>
<evidence type="ECO:0000259" key="8">
    <source>
        <dbReference type="PROSITE" id="PS51733"/>
    </source>
</evidence>
<protein>
    <recommendedName>
        <fullName evidence="3">lipoate--protein ligase</fullName>
        <ecNumber evidence="3">6.3.1.20</ecNumber>
    </recommendedName>
</protein>
<proteinExistence type="predicted"/>
<evidence type="ECO:0000256" key="5">
    <source>
        <dbReference type="ARBA" id="ARBA00022741"/>
    </source>
</evidence>
<dbReference type="SUPFAM" id="SSF82649">
    <property type="entry name" value="SufE/NifU"/>
    <property type="match status" value="1"/>
</dbReference>
<dbReference type="Pfam" id="PF21948">
    <property type="entry name" value="LplA-B_cat"/>
    <property type="match status" value="1"/>
</dbReference>
<keyword evidence="4 9" id="KW-0436">Ligase</keyword>
<dbReference type="GO" id="GO:0016979">
    <property type="term" value="F:lipoate-protein ligase activity"/>
    <property type="evidence" value="ECO:0007669"/>
    <property type="project" value="UniProtKB-EC"/>
</dbReference>
<keyword evidence="6" id="KW-0067">ATP-binding</keyword>
<evidence type="ECO:0000256" key="2">
    <source>
        <dbReference type="ARBA" id="ARBA00005124"/>
    </source>
</evidence>
<dbReference type="SUPFAM" id="SSF55681">
    <property type="entry name" value="Class II aaRS and biotin synthetases"/>
    <property type="match status" value="1"/>
</dbReference>
<dbReference type="Pfam" id="PF10437">
    <property type="entry name" value="Lip_prot_lig_C"/>
    <property type="match status" value="1"/>
</dbReference>
<dbReference type="PANTHER" id="PTHR12561:SF3">
    <property type="entry name" value="LIPOYLTRANSFERASE 1, MITOCHONDRIAL"/>
    <property type="match status" value="1"/>
</dbReference>
<keyword evidence="5" id="KW-0547">Nucleotide-binding</keyword>
<sequence length="200" mass="22580">MTGGYTVHHGSLLFDCDKDALEGSLNFDTYKIESKGIKSNRERVTNIRELLSDEMRDRFTDAISFINALIPELSCNADILRFTDEQKKEIFIIASKMFLPHETVFGSSRKFNYTKSLRTSGGKITLSLSVENGIINDAELSGNFFASENFAKISRMFIGCLFDIGENSDIIIRIKNICSENMLYGVTESDLINLFNIKQV</sequence>
<dbReference type="InterPro" id="IPR045864">
    <property type="entry name" value="aa-tRNA-synth_II/BPL/LPL"/>
</dbReference>
<dbReference type="GO" id="GO:0009249">
    <property type="term" value="P:protein lipoylation"/>
    <property type="evidence" value="ECO:0007669"/>
    <property type="project" value="InterPro"/>
</dbReference>
<dbReference type="EMBL" id="VSSQ01037529">
    <property type="protein sequence ID" value="MPM90248.1"/>
    <property type="molecule type" value="Genomic_DNA"/>
</dbReference>
<dbReference type="InterPro" id="IPR004562">
    <property type="entry name" value="LipoylTrfase_LipoateP_Ligase"/>
</dbReference>
<accession>A0A645DMD6</accession>
<reference evidence="9" key="1">
    <citation type="submission" date="2019-08" db="EMBL/GenBank/DDBJ databases">
        <authorList>
            <person name="Kucharzyk K."/>
            <person name="Murdoch R.W."/>
            <person name="Higgins S."/>
            <person name="Loffler F."/>
        </authorList>
    </citation>
    <scope>NUCLEOTIDE SEQUENCE</scope>
</reference>